<keyword evidence="2 6" id="KW-0805">Transcription regulation</keyword>
<dbReference type="Pfam" id="PF08281">
    <property type="entry name" value="Sigma70_r4_2"/>
    <property type="match status" value="1"/>
</dbReference>
<dbReference type="InterPro" id="IPR013325">
    <property type="entry name" value="RNA_pol_sigma_r2"/>
</dbReference>
<dbReference type="PANTHER" id="PTHR43133:SF46">
    <property type="entry name" value="RNA POLYMERASE SIGMA-70 FACTOR ECF SUBFAMILY"/>
    <property type="match status" value="1"/>
</dbReference>
<evidence type="ECO:0000256" key="1">
    <source>
        <dbReference type="ARBA" id="ARBA00010641"/>
    </source>
</evidence>
<feature type="domain" description="RNA polymerase sigma factor 70 region 4 type 2" evidence="8">
    <location>
        <begin position="144"/>
        <end position="190"/>
    </location>
</feature>
<evidence type="ECO:0000256" key="4">
    <source>
        <dbReference type="ARBA" id="ARBA00023125"/>
    </source>
</evidence>
<name>A0A975HLH5_9GAMM</name>
<evidence type="ECO:0000256" key="2">
    <source>
        <dbReference type="ARBA" id="ARBA00023015"/>
    </source>
</evidence>
<dbReference type="SUPFAM" id="SSF88946">
    <property type="entry name" value="Sigma2 domain of RNA polymerase sigma factors"/>
    <property type="match status" value="1"/>
</dbReference>
<dbReference type="InterPro" id="IPR013249">
    <property type="entry name" value="RNA_pol_sigma70_r4_t2"/>
</dbReference>
<evidence type="ECO:0000313" key="10">
    <source>
        <dbReference type="Proteomes" id="UP000682739"/>
    </source>
</evidence>
<evidence type="ECO:0000256" key="6">
    <source>
        <dbReference type="RuleBase" id="RU000716"/>
    </source>
</evidence>
<proteinExistence type="inferred from homology"/>
<dbReference type="SUPFAM" id="SSF88659">
    <property type="entry name" value="Sigma3 and sigma4 domains of RNA polymerase sigma factors"/>
    <property type="match status" value="1"/>
</dbReference>
<evidence type="ECO:0000313" key="9">
    <source>
        <dbReference type="EMBL" id="QTH65369.1"/>
    </source>
</evidence>
<dbReference type="GO" id="GO:0016987">
    <property type="term" value="F:sigma factor activity"/>
    <property type="evidence" value="ECO:0007669"/>
    <property type="project" value="UniProtKB-KW"/>
</dbReference>
<evidence type="ECO:0000256" key="5">
    <source>
        <dbReference type="ARBA" id="ARBA00023163"/>
    </source>
</evidence>
<dbReference type="GO" id="GO:0003677">
    <property type="term" value="F:DNA binding"/>
    <property type="evidence" value="ECO:0007669"/>
    <property type="project" value="UniProtKB-KW"/>
</dbReference>
<accession>A0A975HLH5</accession>
<comment type="similarity">
    <text evidence="1 6">Belongs to the sigma-70 factor family. ECF subfamily.</text>
</comment>
<dbReference type="InterPro" id="IPR014284">
    <property type="entry name" value="RNA_pol_sigma-70_dom"/>
</dbReference>
<dbReference type="AlphaFoldDB" id="A0A975HLH5"/>
<dbReference type="Gene3D" id="1.10.10.10">
    <property type="entry name" value="Winged helix-like DNA-binding domain superfamily/Winged helix DNA-binding domain"/>
    <property type="match status" value="1"/>
</dbReference>
<keyword evidence="10" id="KW-1185">Reference proteome</keyword>
<keyword evidence="4 6" id="KW-0238">DNA-binding</keyword>
<dbReference type="NCBIfam" id="TIGR02937">
    <property type="entry name" value="sigma70-ECF"/>
    <property type="match status" value="1"/>
</dbReference>
<keyword evidence="5 6" id="KW-0804">Transcription</keyword>
<dbReference type="Gene3D" id="1.10.1740.10">
    <property type="match status" value="1"/>
</dbReference>
<dbReference type="InterPro" id="IPR007627">
    <property type="entry name" value="RNA_pol_sigma70_r2"/>
</dbReference>
<evidence type="ECO:0000259" key="8">
    <source>
        <dbReference type="Pfam" id="PF08281"/>
    </source>
</evidence>
<dbReference type="PANTHER" id="PTHR43133">
    <property type="entry name" value="RNA POLYMERASE ECF-TYPE SIGMA FACTO"/>
    <property type="match status" value="1"/>
</dbReference>
<dbReference type="InterPro" id="IPR000838">
    <property type="entry name" value="RNA_pol_sigma70_ECF_CS"/>
</dbReference>
<dbReference type="EMBL" id="CP072110">
    <property type="protein sequence ID" value="QTH65369.1"/>
    <property type="molecule type" value="Genomic_DNA"/>
</dbReference>
<protein>
    <recommendedName>
        <fullName evidence="6">RNA polymerase sigma factor</fullName>
    </recommendedName>
</protein>
<dbReference type="InterPro" id="IPR036388">
    <property type="entry name" value="WH-like_DNA-bd_sf"/>
</dbReference>
<reference evidence="9" key="1">
    <citation type="submission" date="2021-03" db="EMBL/GenBank/DDBJ databases">
        <title>Description of Psychrosphaera ytuae sp. nov. isolated from deep sea sediment of South China Sea.</title>
        <authorList>
            <person name="Zhang J."/>
            <person name="Xu X.-D."/>
        </authorList>
    </citation>
    <scope>NUCLEOTIDE SEQUENCE</scope>
    <source>
        <strain evidence="9">MTZ26</strain>
    </source>
</reference>
<gene>
    <name evidence="9" type="ORF">J1N51_10750</name>
</gene>
<dbReference type="InterPro" id="IPR039425">
    <property type="entry name" value="RNA_pol_sigma-70-like"/>
</dbReference>
<keyword evidence="3 6" id="KW-0731">Sigma factor</keyword>
<dbReference type="InterPro" id="IPR013324">
    <property type="entry name" value="RNA_pol_sigma_r3/r4-like"/>
</dbReference>
<dbReference type="Proteomes" id="UP000682739">
    <property type="component" value="Chromosome"/>
</dbReference>
<dbReference type="PROSITE" id="PS01063">
    <property type="entry name" value="SIGMA70_ECF"/>
    <property type="match status" value="1"/>
</dbReference>
<organism evidence="9 10">
    <name type="scientific">Psychrosphaera ytuae</name>
    <dbReference type="NCBI Taxonomy" id="2820710"/>
    <lineage>
        <taxon>Bacteria</taxon>
        <taxon>Pseudomonadati</taxon>
        <taxon>Pseudomonadota</taxon>
        <taxon>Gammaproteobacteria</taxon>
        <taxon>Alteromonadales</taxon>
        <taxon>Pseudoalteromonadaceae</taxon>
        <taxon>Psychrosphaera</taxon>
    </lineage>
</organism>
<dbReference type="Pfam" id="PF04542">
    <property type="entry name" value="Sigma70_r2"/>
    <property type="match status" value="1"/>
</dbReference>
<evidence type="ECO:0000259" key="7">
    <source>
        <dbReference type="Pfam" id="PF04542"/>
    </source>
</evidence>
<evidence type="ECO:0000256" key="3">
    <source>
        <dbReference type="ARBA" id="ARBA00023082"/>
    </source>
</evidence>
<feature type="domain" description="RNA polymerase sigma-70 region 2" evidence="7">
    <location>
        <begin position="36"/>
        <end position="103"/>
    </location>
</feature>
<sequence>MESNAFHKNSGSPPDSEEWHWVEQLKQGQQQALRPLYERYGKKVYALSYRLSSDAEVAEDITQEVFVQVWQKIHNFKGESKFSTWLYSVTSHVAINHMRKQKRWWQSWFVKSDESMATEIIENVPTSDEQSDFTLSRSGLDKHIAALPQQARIVFVLFAIQGWRHEEISKELNIAVGSSKAQYHRAKQLLQMSLHQEEIDSGVVA</sequence>
<dbReference type="KEGG" id="psym:J1N51_10750"/>
<dbReference type="GO" id="GO:0006352">
    <property type="term" value="P:DNA-templated transcription initiation"/>
    <property type="evidence" value="ECO:0007669"/>
    <property type="project" value="InterPro"/>
</dbReference>